<dbReference type="EMBL" id="JAUEPU010000009">
    <property type="protein sequence ID" value="KAK0499283.1"/>
    <property type="molecule type" value="Genomic_DNA"/>
</dbReference>
<feature type="compositionally biased region" description="Low complexity" evidence="1">
    <location>
        <begin position="33"/>
        <end position="42"/>
    </location>
</feature>
<evidence type="ECO:0000313" key="2">
    <source>
        <dbReference type="EMBL" id="KAK0499283.1"/>
    </source>
</evidence>
<organism evidence="2 3">
    <name type="scientific">Armillaria luteobubalina</name>
    <dbReference type="NCBI Taxonomy" id="153913"/>
    <lineage>
        <taxon>Eukaryota</taxon>
        <taxon>Fungi</taxon>
        <taxon>Dikarya</taxon>
        <taxon>Basidiomycota</taxon>
        <taxon>Agaricomycotina</taxon>
        <taxon>Agaricomycetes</taxon>
        <taxon>Agaricomycetidae</taxon>
        <taxon>Agaricales</taxon>
        <taxon>Marasmiineae</taxon>
        <taxon>Physalacriaceae</taxon>
        <taxon>Armillaria</taxon>
    </lineage>
</organism>
<reference evidence="2" key="1">
    <citation type="submission" date="2023-06" db="EMBL/GenBank/DDBJ databases">
        <authorList>
            <consortium name="Lawrence Berkeley National Laboratory"/>
            <person name="Ahrendt S."/>
            <person name="Sahu N."/>
            <person name="Indic B."/>
            <person name="Wong-Bajracharya J."/>
            <person name="Merenyi Z."/>
            <person name="Ke H.-M."/>
            <person name="Monk M."/>
            <person name="Kocsube S."/>
            <person name="Drula E."/>
            <person name="Lipzen A."/>
            <person name="Balint B."/>
            <person name="Henrissat B."/>
            <person name="Andreopoulos B."/>
            <person name="Martin F.M."/>
            <person name="Harder C.B."/>
            <person name="Rigling D."/>
            <person name="Ford K.L."/>
            <person name="Foster G.D."/>
            <person name="Pangilinan J."/>
            <person name="Papanicolaou A."/>
            <person name="Barry K."/>
            <person name="LaButti K."/>
            <person name="Viragh M."/>
            <person name="Koriabine M."/>
            <person name="Yan M."/>
            <person name="Riley R."/>
            <person name="Champramary S."/>
            <person name="Plett K.L."/>
            <person name="Tsai I.J."/>
            <person name="Slot J."/>
            <person name="Sipos G."/>
            <person name="Plett J."/>
            <person name="Nagy L.G."/>
            <person name="Grigoriev I.V."/>
        </authorList>
    </citation>
    <scope>NUCLEOTIDE SEQUENCE</scope>
    <source>
        <strain evidence="2">HWK02</strain>
    </source>
</reference>
<accession>A0AA39QD19</accession>
<dbReference type="Proteomes" id="UP001175228">
    <property type="component" value="Unassembled WGS sequence"/>
</dbReference>
<name>A0AA39QD19_9AGAR</name>
<feature type="non-terminal residue" evidence="2">
    <location>
        <position position="1"/>
    </location>
</feature>
<protein>
    <recommendedName>
        <fullName evidence="4">Heterokaryon incompatibility domain-containing protein</fullName>
    </recommendedName>
</protein>
<evidence type="ECO:0000313" key="3">
    <source>
        <dbReference type="Proteomes" id="UP001175228"/>
    </source>
</evidence>
<keyword evidence="3" id="KW-1185">Reference proteome</keyword>
<feature type="region of interest" description="Disordered" evidence="1">
    <location>
        <begin position="1"/>
        <end position="46"/>
    </location>
</feature>
<evidence type="ECO:0000256" key="1">
    <source>
        <dbReference type="SAM" id="MobiDB-lite"/>
    </source>
</evidence>
<sequence length="455" mass="51958">MDLPEPTTAVDTKGESDGLSGQASDYGDEEDSSSGYSTDGEYATPPEVTLTSFTETGKDESTIPVLKQRSYTGIGAISSVLADTLCADLGADGVLKELNTALGTSYNLDSVISILDSYIAQNFDFGTAYAYLRPYWNDIRNIEDRLRTQEVEDREMRRNVLTDGRITHRHVRPRRVWDLCANRVVPYWVACRPPWGISHAWVDENERMDVMTSINVCEWPVPMPKDANLGLIRIEMLNTRSNRGLQAEYASLDVLCLRQEGGKNEHLRLDEWKLDVPTIGAVYEGAERVVYYFNGLGRPLDLTPDYFESDRCWFRRAWTLQEMTISPIIAGVTGKDVVDTLVQTRFDQELDLLQRRLESTSILHYVSEMQNRVSTKPLDKVAGLAYPLRPFVIPIYDPKQSPEEAWEVLMDVMGFQYQTQLLFHYPEPGDGKKRWRPSWLQLMSQRIVFPQYHSI</sequence>
<evidence type="ECO:0008006" key="4">
    <source>
        <dbReference type="Google" id="ProtNLM"/>
    </source>
</evidence>
<gene>
    <name evidence="2" type="ORF">EDD18DRAFT_848858</name>
</gene>
<comment type="caution">
    <text evidence="2">The sequence shown here is derived from an EMBL/GenBank/DDBJ whole genome shotgun (WGS) entry which is preliminary data.</text>
</comment>
<proteinExistence type="predicted"/>
<dbReference type="AlphaFoldDB" id="A0AA39QD19"/>